<feature type="transmembrane region" description="Helical" evidence="1">
    <location>
        <begin position="112"/>
        <end position="134"/>
    </location>
</feature>
<dbReference type="OrthoDB" id="709692at2"/>
<proteinExistence type="predicted"/>
<gene>
    <name evidence="2" type="ORF">CLV99_1540</name>
</gene>
<dbReference type="Proteomes" id="UP000295292">
    <property type="component" value="Unassembled WGS sequence"/>
</dbReference>
<comment type="caution">
    <text evidence="2">The sequence shown here is derived from an EMBL/GenBank/DDBJ whole genome shotgun (WGS) entry which is preliminary data.</text>
</comment>
<protein>
    <submittedName>
        <fullName evidence="2">Uncharacterized protein</fullName>
    </submittedName>
</protein>
<dbReference type="EMBL" id="SNYV01000011">
    <property type="protein sequence ID" value="TDQ80086.1"/>
    <property type="molecule type" value="Genomic_DNA"/>
</dbReference>
<accession>A0A4R6WTJ1</accession>
<keyword evidence="3" id="KW-1185">Reference proteome</keyword>
<keyword evidence="1" id="KW-1133">Transmembrane helix</keyword>
<keyword evidence="1" id="KW-0472">Membrane</keyword>
<keyword evidence="1" id="KW-0812">Transmembrane</keyword>
<sequence length="135" mass="15508">MNSVSYNPKEILSTLTELEGRLKCSIDKHCPDRELALSEDLDKALEEFLELKNETDDQVAYLSSQLALLHLQRELEKTIGVVVDSNNLRAFHDFNTFHGTGRREESVRKKGWNTHMLVLIAFTIGLLVTVTLFFW</sequence>
<dbReference type="AlphaFoldDB" id="A0A4R6WTJ1"/>
<dbReference type="RefSeq" id="WP_133583832.1">
    <property type="nucleotide sequence ID" value="NZ_SNYV01000011.1"/>
</dbReference>
<evidence type="ECO:0000313" key="2">
    <source>
        <dbReference type="EMBL" id="TDQ80086.1"/>
    </source>
</evidence>
<reference evidence="2 3" key="1">
    <citation type="submission" date="2019-03" db="EMBL/GenBank/DDBJ databases">
        <title>Genomic Encyclopedia of Archaeal and Bacterial Type Strains, Phase II (KMG-II): from individual species to whole genera.</title>
        <authorList>
            <person name="Goeker M."/>
        </authorList>
    </citation>
    <scope>NUCLEOTIDE SEQUENCE [LARGE SCALE GENOMIC DNA]</scope>
    <source>
        <strain evidence="2 3">DSM 28353</strain>
    </source>
</reference>
<organism evidence="2 3">
    <name type="scientific">Sphingobacterium yanglingense</name>
    <dbReference type="NCBI Taxonomy" id="1437280"/>
    <lineage>
        <taxon>Bacteria</taxon>
        <taxon>Pseudomonadati</taxon>
        <taxon>Bacteroidota</taxon>
        <taxon>Sphingobacteriia</taxon>
        <taxon>Sphingobacteriales</taxon>
        <taxon>Sphingobacteriaceae</taxon>
        <taxon>Sphingobacterium</taxon>
    </lineage>
</organism>
<name>A0A4R6WTJ1_9SPHI</name>
<evidence type="ECO:0000313" key="3">
    <source>
        <dbReference type="Proteomes" id="UP000295292"/>
    </source>
</evidence>
<evidence type="ECO:0000256" key="1">
    <source>
        <dbReference type="SAM" id="Phobius"/>
    </source>
</evidence>